<dbReference type="InterPro" id="IPR030922">
    <property type="entry name" value="LptF"/>
</dbReference>
<evidence type="ECO:0000313" key="14">
    <source>
        <dbReference type="Proteomes" id="UP000287410"/>
    </source>
</evidence>
<evidence type="ECO:0000256" key="11">
    <source>
        <dbReference type="ARBA" id="ARBA00026081"/>
    </source>
</evidence>
<dbReference type="Pfam" id="PF03739">
    <property type="entry name" value="LptF_LptG"/>
    <property type="match status" value="1"/>
</dbReference>
<evidence type="ECO:0000256" key="1">
    <source>
        <dbReference type="ARBA" id="ARBA00002265"/>
    </source>
</evidence>
<name>A0ABY0BZW4_9GAMM</name>
<evidence type="ECO:0000256" key="9">
    <source>
        <dbReference type="ARBA" id="ARBA00022989"/>
    </source>
</evidence>
<feature type="transmembrane region" description="Helical" evidence="12">
    <location>
        <begin position="270"/>
        <end position="288"/>
    </location>
</feature>
<comment type="caution">
    <text evidence="13">The sequence shown here is derived from an EMBL/GenBank/DDBJ whole genome shotgun (WGS) entry which is preliminary data.</text>
</comment>
<sequence length="368" mass="40643">MRIFRYLTRETFKAQLAVFTVLMVIFLSQQFVSVLADASEGSIPAGLIIQVLGLQLPALAALILPISLFLGILMAHGRIYADNEMAVLHACGVSEWYVTRVTLVLSSALACMTAVLTLWLGPWALSQEYEIAERARMEAGLSAVQTGRFQQAASQNAVIFVERQESDGTLSGVFVAQLPERAELRGERASVVMAETGTVNSDGAGAQTLVLENGRRYSQHVIDLDHQVMQFDRYQMQIREQEVDQERRRLEAIPTLELASRGDYQAQAELQWRIAIPLAMPLLTLIAVPLSRVNPRQGKFARMGPALLIYLGYFLVLMAAKRALGDGAFSPVIGLWWIHVALAVFGFLLVFKGRSAGQKVVARIRGRS</sequence>
<accession>A0ABY0BZW4</accession>
<reference evidence="13 14" key="1">
    <citation type="journal article" date="2018" name="Front. Microbiol.">
        <title>Genome-Based Analysis Reveals the Taxonomy and Diversity of the Family Idiomarinaceae.</title>
        <authorList>
            <person name="Liu Y."/>
            <person name="Lai Q."/>
            <person name="Shao Z."/>
        </authorList>
    </citation>
    <scope>NUCLEOTIDE SEQUENCE [LARGE SCALE GENOMIC DNA]</scope>
    <source>
        <strain evidence="13 14">GBSy1</strain>
    </source>
</reference>
<dbReference type="NCBIfam" id="TIGR04407">
    <property type="entry name" value="LptF_YjgP"/>
    <property type="match status" value="1"/>
</dbReference>
<evidence type="ECO:0000256" key="7">
    <source>
        <dbReference type="ARBA" id="ARBA00022519"/>
    </source>
</evidence>
<keyword evidence="14" id="KW-1185">Reference proteome</keyword>
<evidence type="ECO:0000313" key="13">
    <source>
        <dbReference type="EMBL" id="RUO30056.1"/>
    </source>
</evidence>
<comment type="function">
    <text evidence="1">Part of the ABC transporter complex LptBFG involved in the translocation of lipopolysaccharide (LPS) from the inner membrane to the outer membrane.</text>
</comment>
<proteinExistence type="inferred from homology"/>
<evidence type="ECO:0000256" key="5">
    <source>
        <dbReference type="ARBA" id="ARBA00022448"/>
    </source>
</evidence>
<evidence type="ECO:0000256" key="2">
    <source>
        <dbReference type="ARBA" id="ARBA00004429"/>
    </source>
</evidence>
<organism evidence="13 14">
    <name type="scientific">Aliidiomarina sedimenti</name>
    <dbReference type="NCBI Taxonomy" id="1933879"/>
    <lineage>
        <taxon>Bacteria</taxon>
        <taxon>Pseudomonadati</taxon>
        <taxon>Pseudomonadota</taxon>
        <taxon>Gammaproteobacteria</taxon>
        <taxon>Alteromonadales</taxon>
        <taxon>Idiomarinaceae</taxon>
        <taxon>Aliidiomarina</taxon>
    </lineage>
</organism>
<feature type="transmembrane region" description="Helical" evidence="12">
    <location>
        <begin position="300"/>
        <end position="320"/>
    </location>
</feature>
<evidence type="ECO:0000256" key="12">
    <source>
        <dbReference type="SAM" id="Phobius"/>
    </source>
</evidence>
<dbReference type="PANTHER" id="PTHR33529:SF7">
    <property type="entry name" value="LIPOPOLYSACCHARIDE EXPORT SYSTEM PERMEASE PROTEIN LPTF"/>
    <property type="match status" value="1"/>
</dbReference>
<evidence type="ECO:0000256" key="10">
    <source>
        <dbReference type="ARBA" id="ARBA00023136"/>
    </source>
</evidence>
<keyword evidence="6" id="KW-1003">Cell membrane</keyword>
<keyword evidence="8 12" id="KW-0812">Transmembrane</keyword>
<comment type="similarity">
    <text evidence="3">Belongs to the LptF/LptG family.</text>
</comment>
<dbReference type="EMBL" id="PIPN01000003">
    <property type="protein sequence ID" value="RUO30056.1"/>
    <property type="molecule type" value="Genomic_DNA"/>
</dbReference>
<comment type="subunit">
    <text evidence="11">Component of the lipopolysaccharide transport and assembly complex. The LptBFG transporter is composed of two ATP-binding proteins (LptB) and two transmembrane proteins (LptF and LptG).</text>
</comment>
<keyword evidence="9 12" id="KW-1133">Transmembrane helix</keyword>
<comment type="subcellular location">
    <subcellularLocation>
        <location evidence="2">Cell inner membrane</location>
        <topology evidence="2">Multi-pass membrane protein</topology>
    </subcellularLocation>
</comment>
<feature type="transmembrane region" description="Helical" evidence="12">
    <location>
        <begin position="97"/>
        <end position="120"/>
    </location>
</feature>
<dbReference type="InterPro" id="IPR005495">
    <property type="entry name" value="LptG/LptF_permease"/>
</dbReference>
<dbReference type="PANTHER" id="PTHR33529">
    <property type="entry name" value="SLR0882 PROTEIN-RELATED"/>
    <property type="match status" value="1"/>
</dbReference>
<evidence type="ECO:0000256" key="8">
    <source>
        <dbReference type="ARBA" id="ARBA00022692"/>
    </source>
</evidence>
<evidence type="ECO:0000256" key="4">
    <source>
        <dbReference type="ARBA" id="ARBA00014213"/>
    </source>
</evidence>
<keyword evidence="10 12" id="KW-0472">Membrane</keyword>
<evidence type="ECO:0000256" key="6">
    <source>
        <dbReference type="ARBA" id="ARBA00022475"/>
    </source>
</evidence>
<feature type="transmembrane region" description="Helical" evidence="12">
    <location>
        <begin position="332"/>
        <end position="351"/>
    </location>
</feature>
<keyword evidence="7" id="KW-0997">Cell inner membrane</keyword>
<keyword evidence="5" id="KW-0813">Transport</keyword>
<gene>
    <name evidence="13" type="primary">lptF</name>
    <name evidence="13" type="ORF">CWE12_08845</name>
</gene>
<dbReference type="Proteomes" id="UP000287410">
    <property type="component" value="Unassembled WGS sequence"/>
</dbReference>
<evidence type="ECO:0000256" key="3">
    <source>
        <dbReference type="ARBA" id="ARBA00007725"/>
    </source>
</evidence>
<protein>
    <recommendedName>
        <fullName evidence="4">Lipopolysaccharide export system permease protein LptF</fullName>
    </recommendedName>
</protein>
<dbReference type="RefSeq" id="WP_126789327.1">
    <property type="nucleotide sequence ID" value="NZ_PIPN01000003.1"/>
</dbReference>
<feature type="transmembrane region" description="Helical" evidence="12">
    <location>
        <begin position="54"/>
        <end position="76"/>
    </location>
</feature>